<dbReference type="OrthoDB" id="412788at2759"/>
<evidence type="ECO:0000256" key="1">
    <source>
        <dbReference type="ARBA" id="ARBA00023604"/>
    </source>
</evidence>
<evidence type="ECO:0000313" key="3">
    <source>
        <dbReference type="Proteomes" id="UP000027195"/>
    </source>
</evidence>
<gene>
    <name evidence="2" type="ORF">BOTBODRAFT_136848</name>
</gene>
<dbReference type="PANTHER" id="PTHR34598:SF3">
    <property type="entry name" value="OXIDOREDUCTASE AN1597"/>
    <property type="match status" value="1"/>
</dbReference>
<dbReference type="AlphaFoldDB" id="A0A067M483"/>
<dbReference type="Proteomes" id="UP000027195">
    <property type="component" value="Unassembled WGS sequence"/>
</dbReference>
<dbReference type="STRING" id="930990.A0A067M483"/>
<keyword evidence="3" id="KW-1185">Reference proteome</keyword>
<name>A0A067M483_BOTB1</name>
<sequence length="280" mass="32019">MTSHADTLAPGDVQTTLNFYSPPPSGEKPHTYLQPGKFRTKNWTPVTHDVVIHNARGLEDTFGLDISGFEFVRHESAENEFRDDATIKARYYPEIEKLLKERTGAKRVVIFNHIVRRSYEDKVVDGIAVRGPAYFVHVDQSFEFARTRAQDALGDDAERALKGRFRIINVWRPIGAPVRRDPFAVGDWRTLSVEDDLVPVKQIRPERPVEIFNVRHTPRQKWYYLKEQTPSEVMIIKNHDSLDDGRARAAPHAAFKDPGVPADAPERQSIEVRAIVLDEE</sequence>
<dbReference type="HOGENOM" id="CLU_042688_2_0_1"/>
<protein>
    <recommendedName>
        <fullName evidence="4">Methyltransferase</fullName>
    </recommendedName>
</protein>
<dbReference type="InParanoid" id="A0A067M483"/>
<organism evidence="2 3">
    <name type="scientific">Botryobasidium botryosum (strain FD-172 SS1)</name>
    <dbReference type="NCBI Taxonomy" id="930990"/>
    <lineage>
        <taxon>Eukaryota</taxon>
        <taxon>Fungi</taxon>
        <taxon>Dikarya</taxon>
        <taxon>Basidiomycota</taxon>
        <taxon>Agaricomycotina</taxon>
        <taxon>Agaricomycetes</taxon>
        <taxon>Cantharellales</taxon>
        <taxon>Botryobasidiaceae</taxon>
        <taxon>Botryobasidium</taxon>
    </lineage>
</organism>
<comment type="similarity">
    <text evidence="1">Belongs to the asaB hydroxylase/desaturase family.</text>
</comment>
<dbReference type="EMBL" id="KL198068">
    <property type="protein sequence ID" value="KDQ10329.1"/>
    <property type="molecule type" value="Genomic_DNA"/>
</dbReference>
<dbReference type="NCBIfam" id="NF041278">
    <property type="entry name" value="CmcJ_NvfI_EfuI"/>
    <property type="match status" value="1"/>
</dbReference>
<proteinExistence type="inferred from homology"/>
<dbReference type="PANTHER" id="PTHR34598">
    <property type="entry name" value="BLL6449 PROTEIN"/>
    <property type="match status" value="1"/>
</dbReference>
<dbReference type="GO" id="GO:0016491">
    <property type="term" value="F:oxidoreductase activity"/>
    <property type="evidence" value="ECO:0007669"/>
    <property type="project" value="InterPro"/>
</dbReference>
<reference evidence="3" key="1">
    <citation type="journal article" date="2014" name="Proc. Natl. Acad. Sci. U.S.A.">
        <title>Extensive sampling of basidiomycete genomes demonstrates inadequacy of the white-rot/brown-rot paradigm for wood decay fungi.</title>
        <authorList>
            <person name="Riley R."/>
            <person name="Salamov A.A."/>
            <person name="Brown D.W."/>
            <person name="Nagy L.G."/>
            <person name="Floudas D."/>
            <person name="Held B.W."/>
            <person name="Levasseur A."/>
            <person name="Lombard V."/>
            <person name="Morin E."/>
            <person name="Otillar R."/>
            <person name="Lindquist E.A."/>
            <person name="Sun H."/>
            <person name="LaButti K.M."/>
            <person name="Schmutz J."/>
            <person name="Jabbour D."/>
            <person name="Luo H."/>
            <person name="Baker S.E."/>
            <person name="Pisabarro A.G."/>
            <person name="Walton J.D."/>
            <person name="Blanchette R.A."/>
            <person name="Henrissat B."/>
            <person name="Martin F."/>
            <person name="Cullen D."/>
            <person name="Hibbett D.S."/>
            <person name="Grigoriev I.V."/>
        </authorList>
    </citation>
    <scope>NUCLEOTIDE SEQUENCE [LARGE SCALE GENOMIC DNA]</scope>
    <source>
        <strain evidence="3">FD-172 SS1</strain>
    </source>
</reference>
<evidence type="ECO:0000313" key="2">
    <source>
        <dbReference type="EMBL" id="KDQ10329.1"/>
    </source>
</evidence>
<dbReference type="InterPro" id="IPR044053">
    <property type="entry name" value="AsaB-like"/>
</dbReference>
<evidence type="ECO:0008006" key="4">
    <source>
        <dbReference type="Google" id="ProtNLM"/>
    </source>
</evidence>
<accession>A0A067M483</accession>